<dbReference type="InterPro" id="IPR008930">
    <property type="entry name" value="Terpenoid_cyclase/PrenylTrfase"/>
</dbReference>
<dbReference type="PANTHER" id="PTHR31739:SF30">
    <property type="entry name" value="COPAL-8-OL DIPHOSPHATE HYDRATASE, CHLOROPLASTIC"/>
    <property type="match status" value="1"/>
</dbReference>
<dbReference type="PANTHER" id="PTHR31739">
    <property type="entry name" value="ENT-COPALYL DIPHOSPHATE SYNTHASE, CHLOROPLASTIC"/>
    <property type="match status" value="1"/>
</dbReference>
<dbReference type="Gene3D" id="1.10.600.10">
    <property type="entry name" value="Farnesyl Diphosphate Synthase"/>
    <property type="match status" value="2"/>
</dbReference>
<protein>
    <submittedName>
        <fullName evidence="1">Copal-8-ol diphosphate hydratase</fullName>
    </submittedName>
</protein>
<dbReference type="GO" id="GO:0000287">
    <property type="term" value="F:magnesium ion binding"/>
    <property type="evidence" value="ECO:0007669"/>
    <property type="project" value="TreeGrafter"/>
</dbReference>
<keyword evidence="2" id="KW-1185">Reference proteome</keyword>
<dbReference type="GO" id="GO:0009686">
    <property type="term" value="P:gibberellin biosynthetic process"/>
    <property type="evidence" value="ECO:0007669"/>
    <property type="project" value="TreeGrafter"/>
</dbReference>
<dbReference type="OrthoDB" id="912129at2759"/>
<gene>
    <name evidence="1" type="ORF">OLEA9_A018657</name>
</gene>
<organism evidence="1 2">
    <name type="scientific">Olea europaea subsp. europaea</name>
    <dbReference type="NCBI Taxonomy" id="158383"/>
    <lineage>
        <taxon>Eukaryota</taxon>
        <taxon>Viridiplantae</taxon>
        <taxon>Streptophyta</taxon>
        <taxon>Embryophyta</taxon>
        <taxon>Tracheophyta</taxon>
        <taxon>Spermatophyta</taxon>
        <taxon>Magnoliopsida</taxon>
        <taxon>eudicotyledons</taxon>
        <taxon>Gunneridae</taxon>
        <taxon>Pentapetalae</taxon>
        <taxon>asterids</taxon>
        <taxon>lamiids</taxon>
        <taxon>Lamiales</taxon>
        <taxon>Oleaceae</taxon>
        <taxon>Oleeae</taxon>
        <taxon>Olea</taxon>
    </lineage>
</organism>
<dbReference type="Gene3D" id="1.50.10.130">
    <property type="entry name" value="Terpene synthase, N-terminal domain"/>
    <property type="match status" value="2"/>
</dbReference>
<accession>A0A8S0UFD8</accession>
<dbReference type="GO" id="GO:0009507">
    <property type="term" value="C:chloroplast"/>
    <property type="evidence" value="ECO:0007669"/>
    <property type="project" value="TreeGrafter"/>
</dbReference>
<sequence>MIESATPIFNLYRASQFHRKTILEEARSFSFSFLQGKQESNQLLDKWIISEGILMRFYIEQYSGTTDVWIGKTLYRMPDISNNAYLDLAKLDYNSCQALHEIEWNEFHEGYANSNLQEFGITKKNLLKVYFLAATTIFEPEKSNVRVTWAKSQTICKIITSYSNQENTSLDVIYNTYEIDSIIFYYCSLSMTIQQTNLARLLLFIAFAMIILHLSVVDGVKDEDAELLVHIINICSGHMVSKETILHPEYKSLSKLTNRICQHFHGYQNEKVKLINLSTANNSIKCWKEIECDMQTLVELVICKFNAVNKTVKQSFLMVAKTFYYMAYFSEETVDVHISKVLLERVV</sequence>
<dbReference type="Proteomes" id="UP000594638">
    <property type="component" value="Unassembled WGS sequence"/>
</dbReference>
<evidence type="ECO:0000313" key="1">
    <source>
        <dbReference type="EMBL" id="CAA3018453.1"/>
    </source>
</evidence>
<dbReference type="InterPro" id="IPR050148">
    <property type="entry name" value="Terpene_synthase-like"/>
</dbReference>
<evidence type="ECO:0000313" key="2">
    <source>
        <dbReference type="Proteomes" id="UP000594638"/>
    </source>
</evidence>
<proteinExistence type="predicted"/>
<dbReference type="AlphaFoldDB" id="A0A8S0UFD8"/>
<comment type="caution">
    <text evidence="1">The sequence shown here is derived from an EMBL/GenBank/DDBJ whole genome shotgun (WGS) entry which is preliminary data.</text>
</comment>
<dbReference type="EMBL" id="CACTIH010007845">
    <property type="protein sequence ID" value="CAA3018453.1"/>
    <property type="molecule type" value="Genomic_DNA"/>
</dbReference>
<dbReference type="GO" id="GO:0010333">
    <property type="term" value="F:terpene synthase activity"/>
    <property type="evidence" value="ECO:0007669"/>
    <property type="project" value="InterPro"/>
</dbReference>
<dbReference type="SUPFAM" id="SSF48576">
    <property type="entry name" value="Terpenoid synthases"/>
    <property type="match status" value="1"/>
</dbReference>
<dbReference type="SUPFAM" id="SSF48239">
    <property type="entry name" value="Terpenoid cyclases/Protein prenyltransferases"/>
    <property type="match status" value="1"/>
</dbReference>
<dbReference type="InterPro" id="IPR008949">
    <property type="entry name" value="Isoprenoid_synthase_dom_sf"/>
</dbReference>
<reference evidence="1 2" key="1">
    <citation type="submission" date="2019-12" db="EMBL/GenBank/DDBJ databases">
        <authorList>
            <person name="Alioto T."/>
            <person name="Alioto T."/>
            <person name="Gomez Garrido J."/>
        </authorList>
    </citation>
    <scope>NUCLEOTIDE SEQUENCE [LARGE SCALE GENOMIC DNA]</scope>
</reference>
<name>A0A8S0UFD8_OLEEU</name>
<dbReference type="Gramene" id="OE9A018657T1">
    <property type="protein sequence ID" value="OE9A018657C1"/>
    <property type="gene ID" value="OE9A018657"/>
</dbReference>
<dbReference type="InterPro" id="IPR036965">
    <property type="entry name" value="Terpene_synth_N_sf"/>
</dbReference>